<gene>
    <name evidence="1" type="ORF">HPU229336_03760</name>
</gene>
<accession>A0AAW3J665</accession>
<dbReference type="AlphaFoldDB" id="A0AAW3J665"/>
<dbReference type="Proteomes" id="UP000037800">
    <property type="component" value="Unassembled WGS sequence"/>
</dbReference>
<comment type="caution">
    <text evidence="1">The sequence shown here is derived from an EMBL/GenBank/DDBJ whole genome shotgun (WGS) entry which is preliminary data.</text>
</comment>
<reference evidence="1 2" key="1">
    <citation type="submission" date="2014-06" db="EMBL/GenBank/DDBJ databases">
        <title>Helicobacter pullorum isolates in fresh chicken meat - phenotypic and genotypic features.</title>
        <authorList>
            <person name="Borges V."/>
            <person name="Santos A."/>
            <person name="Correia C.B."/>
            <person name="Saraiva M."/>
            <person name="Menard A."/>
            <person name="Vieira L."/>
            <person name="Sampaio D.A."/>
            <person name="Gomes J.P."/>
            <person name="Oleastro M."/>
        </authorList>
    </citation>
    <scope>NUCLEOTIDE SEQUENCE [LARGE SCALE GENOMIC DNA]</scope>
    <source>
        <strain evidence="1 2">229336/12</strain>
    </source>
</reference>
<protein>
    <submittedName>
        <fullName evidence="1">Uncharacterized protein</fullName>
    </submittedName>
</protein>
<name>A0AAW3J665_9HELI</name>
<dbReference type="RefSeq" id="WP_060663114.1">
    <property type="nucleotide sequence ID" value="NZ_JNUR01000026.1"/>
</dbReference>
<sequence length="135" mass="14727">MQISGNFTLNAELFKQVMGNSQLNSLTQEQITEANKKAELQKAVVAISQSEALEQRIIAQKRAMADAILGNAGVSGYSSYGSMRQGYLNYFASNDTFSYGELNSYGKGDVLKTPFGDMEVFLDLDGDNDKYGVGK</sequence>
<proteinExistence type="predicted"/>
<evidence type="ECO:0000313" key="1">
    <source>
        <dbReference type="EMBL" id="KPH50223.1"/>
    </source>
</evidence>
<dbReference type="EMBL" id="JNUR01000026">
    <property type="protein sequence ID" value="KPH50223.1"/>
    <property type="molecule type" value="Genomic_DNA"/>
</dbReference>
<organism evidence="1 2">
    <name type="scientific">Helicobacter pullorum</name>
    <dbReference type="NCBI Taxonomy" id="35818"/>
    <lineage>
        <taxon>Bacteria</taxon>
        <taxon>Pseudomonadati</taxon>
        <taxon>Campylobacterota</taxon>
        <taxon>Epsilonproteobacteria</taxon>
        <taxon>Campylobacterales</taxon>
        <taxon>Helicobacteraceae</taxon>
        <taxon>Helicobacter</taxon>
    </lineage>
</organism>
<evidence type="ECO:0000313" key="2">
    <source>
        <dbReference type="Proteomes" id="UP000037800"/>
    </source>
</evidence>